<keyword evidence="4" id="KW-0092">Biotin</keyword>
<dbReference type="AlphaFoldDB" id="A0A3M8K7C8"/>
<reference evidence="7 8" key="1">
    <citation type="submission" date="2018-02" db="EMBL/GenBank/DDBJ databases">
        <title>Corynebacterium alimpuense sp. nov., a marine obligate actinomycete isolated from sediments of Valparaiso bay, Chile.</title>
        <authorList>
            <person name="Claverias F."/>
            <person name="Gonzales-Siles L."/>
            <person name="Salva-Serra F."/>
            <person name="Inganaes E."/>
            <person name="Molin K."/>
            <person name="Cumsille A."/>
            <person name="Undabarrena A."/>
            <person name="Couve E."/>
            <person name="Moore E.R.B."/>
            <person name="Gomila M."/>
            <person name="Camara B."/>
        </authorList>
    </citation>
    <scope>NUCLEOTIDE SEQUENCE [LARGE SCALE GENOMIC DNA]</scope>
    <source>
        <strain evidence="7 8">CCUG 69366</strain>
    </source>
</reference>
<feature type="domain" description="BPL/LPL catalytic" evidence="6">
    <location>
        <begin position="1"/>
        <end position="184"/>
    </location>
</feature>
<dbReference type="GO" id="GO:0005737">
    <property type="term" value="C:cytoplasm"/>
    <property type="evidence" value="ECO:0007669"/>
    <property type="project" value="TreeGrafter"/>
</dbReference>
<evidence type="ECO:0000313" key="8">
    <source>
        <dbReference type="Proteomes" id="UP000266975"/>
    </source>
</evidence>
<dbReference type="Proteomes" id="UP000266975">
    <property type="component" value="Unassembled WGS sequence"/>
</dbReference>
<dbReference type="PROSITE" id="PS51733">
    <property type="entry name" value="BPL_LPL_CATALYTIC"/>
    <property type="match status" value="1"/>
</dbReference>
<comment type="caution">
    <text evidence="7">The sequence shown here is derived from an EMBL/GenBank/DDBJ whole genome shotgun (WGS) entry which is preliminary data.</text>
</comment>
<proteinExistence type="predicted"/>
<dbReference type="InterPro" id="IPR004408">
    <property type="entry name" value="Biotin_CoA_COase_ligase"/>
</dbReference>
<evidence type="ECO:0000259" key="6">
    <source>
        <dbReference type="PROSITE" id="PS51733"/>
    </source>
</evidence>
<gene>
    <name evidence="7" type="ORF">C5L39_05580</name>
</gene>
<dbReference type="SUPFAM" id="SSF55681">
    <property type="entry name" value="Class II aaRS and biotin synthetases"/>
    <property type="match status" value="1"/>
</dbReference>
<dbReference type="InterPro" id="IPR004143">
    <property type="entry name" value="BPL_LPL_catalytic"/>
</dbReference>
<evidence type="ECO:0000256" key="5">
    <source>
        <dbReference type="ARBA" id="ARBA00024227"/>
    </source>
</evidence>
<dbReference type="InterPro" id="IPR003142">
    <property type="entry name" value="BPL_C"/>
</dbReference>
<dbReference type="PANTHER" id="PTHR12835">
    <property type="entry name" value="BIOTIN PROTEIN LIGASE"/>
    <property type="match status" value="1"/>
</dbReference>
<dbReference type="NCBIfam" id="TIGR00121">
    <property type="entry name" value="birA_ligase"/>
    <property type="match status" value="1"/>
</dbReference>
<dbReference type="GO" id="GO:0005524">
    <property type="term" value="F:ATP binding"/>
    <property type="evidence" value="ECO:0007669"/>
    <property type="project" value="UniProtKB-KW"/>
</dbReference>
<dbReference type="Pfam" id="PF03099">
    <property type="entry name" value="BPL_LplA_LipB"/>
    <property type="match status" value="1"/>
</dbReference>
<dbReference type="CDD" id="cd16442">
    <property type="entry name" value="BPL"/>
    <property type="match status" value="1"/>
</dbReference>
<name>A0A3M8K7C8_9CORY</name>
<dbReference type="EC" id="6.3.4.15" evidence="5"/>
<dbReference type="Gene3D" id="2.30.30.100">
    <property type="match status" value="1"/>
</dbReference>
<evidence type="ECO:0000256" key="2">
    <source>
        <dbReference type="ARBA" id="ARBA00022741"/>
    </source>
</evidence>
<evidence type="ECO:0000256" key="1">
    <source>
        <dbReference type="ARBA" id="ARBA00022598"/>
    </source>
</evidence>
<organism evidence="7 8">
    <name type="scientific">Corynebacterium alimapuense</name>
    <dbReference type="NCBI Taxonomy" id="1576874"/>
    <lineage>
        <taxon>Bacteria</taxon>
        <taxon>Bacillati</taxon>
        <taxon>Actinomycetota</taxon>
        <taxon>Actinomycetes</taxon>
        <taxon>Mycobacteriales</taxon>
        <taxon>Corynebacteriaceae</taxon>
        <taxon>Corynebacterium</taxon>
    </lineage>
</organism>
<dbReference type="GO" id="GO:0004077">
    <property type="term" value="F:biotin--[biotin carboxyl-carrier protein] ligase activity"/>
    <property type="evidence" value="ECO:0007669"/>
    <property type="project" value="UniProtKB-EC"/>
</dbReference>
<dbReference type="RefSeq" id="WP_123047916.1">
    <property type="nucleotide sequence ID" value="NZ_PTJO01000004.1"/>
</dbReference>
<dbReference type="Pfam" id="PF02237">
    <property type="entry name" value="BPL_C"/>
    <property type="match status" value="1"/>
</dbReference>
<keyword evidence="2" id="KW-0547">Nucleotide-binding</keyword>
<keyword evidence="8" id="KW-1185">Reference proteome</keyword>
<dbReference type="InterPro" id="IPR008988">
    <property type="entry name" value="Transcriptional_repressor_C"/>
</dbReference>
<dbReference type="SUPFAM" id="SSF50037">
    <property type="entry name" value="C-terminal domain of transcriptional repressors"/>
    <property type="match status" value="1"/>
</dbReference>
<protein>
    <recommendedName>
        <fullName evidence="5">biotin--[biotin carboxyl-carrier protein] ligase</fullName>
        <ecNumber evidence="5">6.3.4.15</ecNumber>
    </recommendedName>
</protein>
<dbReference type="EMBL" id="PTJO01000004">
    <property type="protein sequence ID" value="RNE48779.1"/>
    <property type="molecule type" value="Genomic_DNA"/>
</dbReference>
<evidence type="ECO:0000256" key="4">
    <source>
        <dbReference type="ARBA" id="ARBA00023267"/>
    </source>
</evidence>
<dbReference type="InterPro" id="IPR045864">
    <property type="entry name" value="aa-tRNA-synth_II/BPL/LPL"/>
</dbReference>
<dbReference type="Gene3D" id="3.30.930.10">
    <property type="entry name" value="Bira Bifunctional Protein, Domain 2"/>
    <property type="match status" value="1"/>
</dbReference>
<keyword evidence="3" id="KW-0067">ATP-binding</keyword>
<evidence type="ECO:0000313" key="7">
    <source>
        <dbReference type="EMBL" id="RNE48779.1"/>
    </source>
</evidence>
<keyword evidence="1 7" id="KW-0436">Ligase</keyword>
<dbReference type="PANTHER" id="PTHR12835:SF5">
    <property type="entry name" value="BIOTIN--PROTEIN LIGASE"/>
    <property type="match status" value="1"/>
</dbReference>
<accession>A0A3M8K7C8</accession>
<evidence type="ECO:0000256" key="3">
    <source>
        <dbReference type="ARBA" id="ARBA00022840"/>
    </source>
</evidence>
<dbReference type="OrthoDB" id="9807064at2"/>
<sequence length="254" mass="27855">MDQDTSQRLRQRLPQYAHLRWIETTGSTNDDLLRDADSPHLSVLLAEHQTGGHGRLGRTWTAPPGTQLIVSILFRPALDELDRLGTLPLVAGLALSDVLDPATLKWPNDVLIDGRKLSGILLEAAGLPDDPRVVIGIGVNVSLTREQLPVAHATSLTLESIDVGREDFAVAVLTALHRRLEQWLEHDPKLMESYRLVCSSIGQQVRVETPRGTLLGSVTGVGTDGLLELIDDRGDNHRLSAGDVTHLRRTDSDY</sequence>